<dbReference type="EMBL" id="JANBPK010000706">
    <property type="protein sequence ID" value="KAJ2935044.1"/>
    <property type="molecule type" value="Genomic_DNA"/>
</dbReference>
<proteinExistence type="predicted"/>
<dbReference type="Proteomes" id="UP001140091">
    <property type="component" value="Unassembled WGS sequence"/>
</dbReference>
<evidence type="ECO:0000313" key="2">
    <source>
        <dbReference type="Proteomes" id="UP001140091"/>
    </source>
</evidence>
<evidence type="ECO:0008006" key="3">
    <source>
        <dbReference type="Google" id="ProtNLM"/>
    </source>
</evidence>
<accession>A0A9W8JJ41</accession>
<dbReference type="AlphaFoldDB" id="A0A9W8JJ41"/>
<dbReference type="SUPFAM" id="SSF52833">
    <property type="entry name" value="Thioredoxin-like"/>
    <property type="match status" value="1"/>
</dbReference>
<comment type="caution">
    <text evidence="1">The sequence shown here is derived from an EMBL/GenBank/DDBJ whole genome shotgun (WGS) entry which is preliminary data.</text>
</comment>
<organism evidence="1 2">
    <name type="scientific">Candolleomyces eurysporus</name>
    <dbReference type="NCBI Taxonomy" id="2828524"/>
    <lineage>
        <taxon>Eukaryota</taxon>
        <taxon>Fungi</taxon>
        <taxon>Dikarya</taxon>
        <taxon>Basidiomycota</taxon>
        <taxon>Agaricomycotina</taxon>
        <taxon>Agaricomycetes</taxon>
        <taxon>Agaricomycetidae</taxon>
        <taxon>Agaricales</taxon>
        <taxon>Agaricineae</taxon>
        <taxon>Psathyrellaceae</taxon>
        <taxon>Candolleomyces</taxon>
    </lineage>
</organism>
<gene>
    <name evidence="1" type="ORF">H1R20_g1998</name>
</gene>
<dbReference type="Gene3D" id="3.40.30.10">
    <property type="entry name" value="Glutaredoxin"/>
    <property type="match status" value="2"/>
</dbReference>
<evidence type="ECO:0000313" key="1">
    <source>
        <dbReference type="EMBL" id="KAJ2935044.1"/>
    </source>
</evidence>
<protein>
    <recommendedName>
        <fullName evidence="3">Thioredoxin domain-containing protein</fullName>
    </recommendedName>
</protein>
<sequence length="122" mass="13258">MAEPVIEVKSSEQFRQVLSQDLHRVSVINFWAAFAEPCKQMDEVDAEEQPDISDSFDIGVVPSFIVLRGHTLLSRIDGANVPALSNAVAKNVATPSDMASTNQASVAPPLSYVLLPLLPPYH</sequence>
<reference evidence="1" key="1">
    <citation type="submission" date="2022-06" db="EMBL/GenBank/DDBJ databases">
        <title>Genome Sequence of Candolleomyces eurysporus.</title>
        <authorList>
            <person name="Buettner E."/>
        </authorList>
    </citation>
    <scope>NUCLEOTIDE SEQUENCE</scope>
    <source>
        <strain evidence="1">VTCC 930004</strain>
    </source>
</reference>
<dbReference type="OrthoDB" id="415696at2759"/>
<feature type="non-terminal residue" evidence="1">
    <location>
        <position position="122"/>
    </location>
</feature>
<keyword evidence="2" id="KW-1185">Reference proteome</keyword>
<dbReference type="InterPro" id="IPR036249">
    <property type="entry name" value="Thioredoxin-like_sf"/>
</dbReference>
<name>A0A9W8JJ41_9AGAR</name>